<gene>
    <name evidence="9" type="primary">gmm</name>
    <name evidence="9" type="ORF">NCTC12877_00745</name>
</gene>
<dbReference type="STRING" id="1122244.GCA_000426885_00590"/>
<evidence type="ECO:0000256" key="1">
    <source>
        <dbReference type="ARBA" id="ARBA00022723"/>
    </source>
</evidence>
<feature type="domain" description="Nudix hydrolase" evidence="8">
    <location>
        <begin position="13"/>
        <end position="149"/>
    </location>
</feature>
<evidence type="ECO:0000256" key="5">
    <source>
        <dbReference type="PIRSR" id="PIRSR037599-2"/>
    </source>
</evidence>
<sequence>MFLNQETFCTIIDNTPLISIDLIVKNHQGQVLLGKRNNPPAKNFWFVVGGRIRKNEKIADAFIRLTHQELGQSFSLNKARFIAPYQHFYDDSILGDDIATHYVVLAYELVVDDLNDLPIEQHSDYRWFDIDELMIDIEVHQYTKDYFKE</sequence>
<dbReference type="GO" id="GO:0008727">
    <property type="term" value="F:GDP-mannose mannosyl hydrolase activity"/>
    <property type="evidence" value="ECO:0007669"/>
    <property type="project" value="InterPro"/>
</dbReference>
<dbReference type="OrthoDB" id="542521at2"/>
<dbReference type="Proteomes" id="UP000254065">
    <property type="component" value="Unassembled WGS sequence"/>
</dbReference>
<evidence type="ECO:0000256" key="7">
    <source>
        <dbReference type="PIRSR" id="PIRSR037599-4"/>
    </source>
</evidence>
<dbReference type="Pfam" id="PF00293">
    <property type="entry name" value="NUDIX"/>
    <property type="match status" value="1"/>
</dbReference>
<dbReference type="PANTHER" id="PTHR43046">
    <property type="entry name" value="GDP-MANNOSE MANNOSYL HYDROLASE"/>
    <property type="match status" value="1"/>
</dbReference>
<feature type="binding site" evidence="6">
    <location>
        <position position="121"/>
    </location>
    <ligand>
        <name>Mg(2+)</name>
        <dbReference type="ChEBI" id="CHEBI:18420"/>
    </ligand>
</feature>
<evidence type="ECO:0000256" key="3">
    <source>
        <dbReference type="ARBA" id="ARBA00022842"/>
    </source>
</evidence>
<keyword evidence="2 9" id="KW-0378">Hydrolase</keyword>
<reference evidence="9 10" key="1">
    <citation type="submission" date="2018-06" db="EMBL/GenBank/DDBJ databases">
        <authorList>
            <consortium name="Pathogen Informatics"/>
            <person name="Doyle S."/>
        </authorList>
    </citation>
    <scope>NUCLEOTIDE SEQUENCE [LARGE SCALE GENOMIC DNA]</scope>
    <source>
        <strain evidence="9 10">NCTC12877</strain>
    </source>
</reference>
<dbReference type="InterPro" id="IPR015797">
    <property type="entry name" value="NUDIX_hydrolase-like_dom_sf"/>
</dbReference>
<feature type="binding site" evidence="6">
    <location>
        <position position="69"/>
    </location>
    <ligand>
        <name>Mg(2+)</name>
        <dbReference type="ChEBI" id="CHEBI:18420"/>
    </ligand>
</feature>
<dbReference type="RefSeq" id="WP_029102369.1">
    <property type="nucleotide sequence ID" value="NZ_UGQB01000004.1"/>
</dbReference>
<dbReference type="EMBL" id="UGQB01000004">
    <property type="protein sequence ID" value="STZ07767.1"/>
    <property type="molecule type" value="Genomic_DNA"/>
</dbReference>
<organism evidence="9 10">
    <name type="scientific">Moraxella caprae</name>
    <dbReference type="NCBI Taxonomy" id="90240"/>
    <lineage>
        <taxon>Bacteria</taxon>
        <taxon>Pseudomonadati</taxon>
        <taxon>Pseudomonadota</taxon>
        <taxon>Gammaproteobacteria</taxon>
        <taxon>Moraxellales</taxon>
        <taxon>Moraxellaceae</taxon>
        <taxon>Moraxella</taxon>
    </lineage>
</organism>
<keyword evidence="10" id="KW-1185">Reference proteome</keyword>
<dbReference type="CDD" id="cd03430">
    <property type="entry name" value="NUDIX_GDPMH_NudD"/>
    <property type="match status" value="1"/>
</dbReference>
<feature type="binding site" evidence="5">
    <location>
        <position position="36"/>
    </location>
    <ligand>
        <name>substrate</name>
    </ligand>
</feature>
<dbReference type="Gene3D" id="3.90.79.10">
    <property type="entry name" value="Nucleoside Triphosphate Pyrophosphohydrolase"/>
    <property type="match status" value="1"/>
</dbReference>
<name>A0A378QZ90_9GAMM</name>
<dbReference type="GO" id="GO:0046872">
    <property type="term" value="F:metal ion binding"/>
    <property type="evidence" value="ECO:0007669"/>
    <property type="project" value="UniProtKB-KW"/>
</dbReference>
<evidence type="ECO:0000256" key="2">
    <source>
        <dbReference type="ARBA" id="ARBA00022801"/>
    </source>
</evidence>
<evidence type="ECO:0000313" key="9">
    <source>
        <dbReference type="EMBL" id="STZ07767.1"/>
    </source>
</evidence>
<dbReference type="InterPro" id="IPR033715">
    <property type="entry name" value="GDPMH"/>
</dbReference>
<protein>
    <submittedName>
        <fullName evidence="9">GDP-mannose mannosyl hydrolase</fullName>
        <ecNumber evidence="9">3.6.1.-</ecNumber>
    </submittedName>
</protein>
<dbReference type="PIRSF" id="PIRSF037599">
    <property type="entry name" value="GDPMH"/>
    <property type="match status" value="1"/>
</dbReference>
<accession>A0A378QZ90</accession>
<keyword evidence="1 6" id="KW-0479">Metal-binding</keyword>
<evidence type="ECO:0000259" key="8">
    <source>
        <dbReference type="PROSITE" id="PS51462"/>
    </source>
</evidence>
<feature type="binding site" evidence="6">
    <location>
        <position position="49"/>
    </location>
    <ligand>
        <name>Mg(2+)</name>
        <dbReference type="ChEBI" id="CHEBI:18420"/>
    </ligand>
</feature>
<evidence type="ECO:0000256" key="6">
    <source>
        <dbReference type="PIRSR" id="PIRSR037599-3"/>
    </source>
</evidence>
<dbReference type="NCBIfam" id="NF011963">
    <property type="entry name" value="PRK15434.1"/>
    <property type="match status" value="1"/>
</dbReference>
<keyword evidence="3 6" id="KW-0460">Magnesium</keyword>
<dbReference type="PANTHER" id="PTHR43046:SF12">
    <property type="entry name" value="GDP-MANNOSE MANNOSYL HYDROLASE"/>
    <property type="match status" value="1"/>
</dbReference>
<feature type="site" description="Critical for catalysis" evidence="4">
    <location>
        <position position="122"/>
    </location>
</feature>
<dbReference type="AlphaFoldDB" id="A0A378QZ90"/>
<proteinExistence type="predicted"/>
<feature type="binding site" evidence="5">
    <location>
        <begin position="2"/>
        <end position="3"/>
    </location>
    <ligand>
        <name>substrate</name>
    </ligand>
</feature>
<comment type="cofactor">
    <cofactor evidence="6">
        <name>Mg(2+)</name>
        <dbReference type="ChEBI" id="CHEBI:18420"/>
    </cofactor>
    <text evidence="6">Binds 1 Mg(2+) ion per subunit.</text>
</comment>
<dbReference type="PROSITE" id="PS51462">
    <property type="entry name" value="NUDIX"/>
    <property type="match status" value="1"/>
</dbReference>
<feature type="short sequence motif" description="Nudix box" evidence="7">
    <location>
        <begin position="50"/>
        <end position="71"/>
    </location>
</feature>
<evidence type="ECO:0000313" key="10">
    <source>
        <dbReference type="Proteomes" id="UP000254065"/>
    </source>
</evidence>
<evidence type="ECO:0000256" key="4">
    <source>
        <dbReference type="PIRSR" id="PIRSR037599-1"/>
    </source>
</evidence>
<dbReference type="SUPFAM" id="SSF55811">
    <property type="entry name" value="Nudix"/>
    <property type="match status" value="1"/>
</dbReference>
<dbReference type="InterPro" id="IPR000086">
    <property type="entry name" value="NUDIX_hydrolase_dom"/>
</dbReference>
<feature type="binding site" evidence="5">
    <location>
        <position position="8"/>
    </location>
    <ligand>
        <name>substrate</name>
    </ligand>
</feature>
<dbReference type="EC" id="3.6.1.-" evidence="9"/>